<dbReference type="AlphaFoldDB" id="A0A836H2R9"/>
<evidence type="ECO:0000256" key="1">
    <source>
        <dbReference type="SAM" id="MobiDB-lite"/>
    </source>
</evidence>
<dbReference type="KEGG" id="lmat:92514244"/>
<dbReference type="RefSeq" id="XP_067177963.1">
    <property type="nucleotide sequence ID" value="XM_067321732.1"/>
</dbReference>
<dbReference type="EMBL" id="JAFEUZ010000026">
    <property type="protein sequence ID" value="KAG5476505.1"/>
    <property type="molecule type" value="Genomic_DNA"/>
</dbReference>
<feature type="compositionally biased region" description="Basic and acidic residues" evidence="1">
    <location>
        <begin position="300"/>
        <end position="314"/>
    </location>
</feature>
<protein>
    <submittedName>
        <fullName evidence="2">Uncharacterized protein</fullName>
    </submittedName>
</protein>
<evidence type="ECO:0000313" key="2">
    <source>
        <dbReference type="EMBL" id="KAG5476505.1"/>
    </source>
</evidence>
<dbReference type="GeneID" id="92514244"/>
<evidence type="ECO:0000313" key="3">
    <source>
        <dbReference type="Proteomes" id="UP000673552"/>
    </source>
</evidence>
<keyword evidence="3" id="KW-1185">Reference proteome</keyword>
<name>A0A836H2R9_9TRYP</name>
<feature type="region of interest" description="Disordered" evidence="1">
    <location>
        <begin position="292"/>
        <end position="315"/>
    </location>
</feature>
<sequence>MESVLKNVERGICNAQQHLIDTRARLATHRATLDGNRRALVRAMSSLLLLHPDEVVSPMPSTSLYGASDTLLTPLRSGPSASTSAAAGSSPSPDALFSVDDFADDVEATIIINPAALSLATASAAAAARAGAPPAPPLLQLQPPPLVSSVPAFPATWTSAGFYAAVAARTQQLEAERFRYRHEHGMRTAKLWMAHAWVREVLPWFEAVAHRSFFTNVVQRLDALDRRVARLCRRIDLDRPQYTPTCCRTMQLQRGTETPDELAGKARHLPCHQLRARWCPCLTETVCQRMPVDEGPGTGEEARTGGDDGGEREAVQPQSCGCTEALTRFSVPPSQQRSAGDATRAFGSVGGSHHSVCPLWCQYDRVISQTDTSGDEQLRACEPGLPTPLPATGLPVPLLRTPRSLRHVWHVIMEGLTSSDVVAGSGAVAAEPVTAPPATDGDAAGAMVRQLGHGSYQLGHSDALMQNLSSLVRQCFELRSSSPRPQPRLPPCNNPEHHYETGCCGGRGGAAGDGRRDAIPLVQVRLPSGASPPTEDVFHSHTCALLCCAMQLCTLAEPCHPMHAAQLLHDGAALPQLVYDEGTGARAEDDTAEGDCVGRTEMEPGGSRKPIAVLAETTGDHFMGQRTPEQRIVEALAAVYHAVPRLLSHLQLVLQTQSGRREDGSGAWQGRRGETEAIQVDASARPRPCAISAEMDCTCVTNSAVDAARYSTVGDAARDGDAFAQRWLSLSPPSITTAASPPDASLMADVPFVYARALRVGSMFRFFVDAVEDECGERLHPPPGGAAAALPSPALPSPHTTMHADASTMAIGHLHLAQLSTAAAHRVNAIAPKALPPLSASARLSSLRQTDLQARQQWQSIETRLSVARSMAAAALRRAALGDSEAHGLPG</sequence>
<dbReference type="Proteomes" id="UP000673552">
    <property type="component" value="Chromosome 26"/>
</dbReference>
<dbReference type="OrthoDB" id="266588at2759"/>
<feature type="region of interest" description="Disordered" evidence="1">
    <location>
        <begin position="778"/>
        <end position="802"/>
    </location>
</feature>
<accession>A0A836H2R9</accession>
<reference evidence="2 3" key="1">
    <citation type="submission" date="2021-03" db="EMBL/GenBank/DDBJ databases">
        <title>Leishmania (Mundinia) martiniquensis Genome sequencing and assembly.</title>
        <authorList>
            <person name="Almutairi H."/>
            <person name="Gatherer D."/>
        </authorList>
    </citation>
    <scope>NUCLEOTIDE SEQUENCE [LARGE SCALE GENOMIC DNA]</scope>
    <source>
        <strain evidence="2">LSCM1</strain>
    </source>
</reference>
<organism evidence="2 3">
    <name type="scientific">Leishmania martiniquensis</name>
    <dbReference type="NCBI Taxonomy" id="1580590"/>
    <lineage>
        <taxon>Eukaryota</taxon>
        <taxon>Discoba</taxon>
        <taxon>Euglenozoa</taxon>
        <taxon>Kinetoplastea</taxon>
        <taxon>Metakinetoplastina</taxon>
        <taxon>Trypanosomatida</taxon>
        <taxon>Trypanosomatidae</taxon>
        <taxon>Leishmaniinae</taxon>
        <taxon>Leishmania</taxon>
    </lineage>
</organism>
<comment type="caution">
    <text evidence="2">The sequence shown here is derived from an EMBL/GenBank/DDBJ whole genome shotgun (WGS) entry which is preliminary data.</text>
</comment>
<proteinExistence type="predicted"/>
<gene>
    <name evidence="2" type="ORF">LSCM1_04218</name>
</gene>